<dbReference type="Proteomes" id="UP001165960">
    <property type="component" value="Unassembled WGS sequence"/>
</dbReference>
<evidence type="ECO:0000313" key="1">
    <source>
        <dbReference type="EMBL" id="KAJ9088092.1"/>
    </source>
</evidence>
<protein>
    <submittedName>
        <fullName evidence="1">Uncharacterized protein</fullName>
    </submittedName>
</protein>
<keyword evidence="2" id="KW-1185">Reference proteome</keyword>
<accession>A0ACC2UMS6</accession>
<dbReference type="EMBL" id="QTSX02000155">
    <property type="protein sequence ID" value="KAJ9088092.1"/>
    <property type="molecule type" value="Genomic_DNA"/>
</dbReference>
<comment type="caution">
    <text evidence="1">The sequence shown here is derived from an EMBL/GenBank/DDBJ whole genome shotgun (WGS) entry which is preliminary data.</text>
</comment>
<name>A0ACC2UMS6_9FUNG</name>
<organism evidence="1 2">
    <name type="scientific">Entomophthora muscae</name>
    <dbReference type="NCBI Taxonomy" id="34485"/>
    <lineage>
        <taxon>Eukaryota</taxon>
        <taxon>Fungi</taxon>
        <taxon>Fungi incertae sedis</taxon>
        <taxon>Zoopagomycota</taxon>
        <taxon>Entomophthoromycotina</taxon>
        <taxon>Entomophthoromycetes</taxon>
        <taxon>Entomophthorales</taxon>
        <taxon>Entomophthoraceae</taxon>
        <taxon>Entomophthora</taxon>
    </lineage>
</organism>
<evidence type="ECO:0000313" key="2">
    <source>
        <dbReference type="Proteomes" id="UP001165960"/>
    </source>
</evidence>
<gene>
    <name evidence="1" type="ORF">DSO57_1026493</name>
</gene>
<proteinExistence type="predicted"/>
<sequence>MRLACLFNLVSAQGSLLKVMLHMDYGTMSHIKPLLEVGNVLRKRNHTVVYAVAEQYVKFNKGYNFPVVSLGKSFDDMEHLEAQMTMYQASHQEPDAGRLLESLGRVFVESYKVIYPQLSKAVDQERPDVMICDFFSPACRDVALMKGIPLITGLQSIDGFGISPTPFITNSLVYGSITTDNLSFTQRFIDAIFVKGKMIYKFLPSTNEMNRVRKKFNVPSSSLPLGDFSTTLGIANTFVGFEPATNIPPNLRLIGPIRSNSFPSLTADLQLFLDTHPRTLYIGFGSLSILSTQEVTKILTAALLALGEGSIDGIIWGLGKTSLRAFPPALHLNHSELSREEILASSHIRILPWAPQTAILNHVNTRVFISHVGLESSYDAIFSATPVLCMPIFGDQPRNARKLVDAGIGRYIDRIHATPASIAGQINHIILDPQGTIAANLRRMRILAQSGSRRITLGADTIEEYAYTARICRPTQPHHPSEIPCEAKHLIPKSRGMTFIQANLIDIYLAALLLSATSLALAVYVARISFIHLLNRSHLAHPKIKPQ</sequence>
<reference evidence="1" key="1">
    <citation type="submission" date="2022-04" db="EMBL/GenBank/DDBJ databases">
        <title>Genome of the entomopathogenic fungus Entomophthora muscae.</title>
        <authorList>
            <person name="Elya C."/>
            <person name="Lovett B.R."/>
            <person name="Lee E."/>
            <person name="Macias A.M."/>
            <person name="Hajek A.E."/>
            <person name="De Bivort B.L."/>
            <person name="Kasson M.T."/>
            <person name="De Fine Licht H.H."/>
            <person name="Stajich J.E."/>
        </authorList>
    </citation>
    <scope>NUCLEOTIDE SEQUENCE</scope>
    <source>
        <strain evidence="1">Berkeley</strain>
    </source>
</reference>